<sequence>MRQHEVVRQTGQPAHALVACAEGGLDASECNGAAVADLQRHFHGCALQVLVWHHLVDQAQIQGFTGCELFVEHPDFLGLFLADQVF</sequence>
<gene>
    <name evidence="1" type="ORF">SDC9_104346</name>
</gene>
<comment type="caution">
    <text evidence="1">The sequence shown here is derived from an EMBL/GenBank/DDBJ whole genome shotgun (WGS) entry which is preliminary data.</text>
</comment>
<dbReference type="PROSITE" id="PS51257">
    <property type="entry name" value="PROKAR_LIPOPROTEIN"/>
    <property type="match status" value="1"/>
</dbReference>
<dbReference type="EMBL" id="VSSQ01016319">
    <property type="protein sequence ID" value="MPM57524.1"/>
    <property type="molecule type" value="Genomic_DNA"/>
</dbReference>
<name>A0A645B742_9ZZZZ</name>
<dbReference type="AlphaFoldDB" id="A0A645B742"/>
<accession>A0A645B742</accession>
<evidence type="ECO:0000313" key="1">
    <source>
        <dbReference type="EMBL" id="MPM57524.1"/>
    </source>
</evidence>
<organism evidence="1">
    <name type="scientific">bioreactor metagenome</name>
    <dbReference type="NCBI Taxonomy" id="1076179"/>
    <lineage>
        <taxon>unclassified sequences</taxon>
        <taxon>metagenomes</taxon>
        <taxon>ecological metagenomes</taxon>
    </lineage>
</organism>
<proteinExistence type="predicted"/>
<protein>
    <submittedName>
        <fullName evidence="1">Uncharacterized protein</fullName>
    </submittedName>
</protein>
<reference evidence="1" key="1">
    <citation type="submission" date="2019-08" db="EMBL/GenBank/DDBJ databases">
        <authorList>
            <person name="Kucharzyk K."/>
            <person name="Murdoch R.W."/>
            <person name="Higgins S."/>
            <person name="Loffler F."/>
        </authorList>
    </citation>
    <scope>NUCLEOTIDE SEQUENCE</scope>
</reference>